<organism evidence="2 3">
    <name type="scientific">Leptospira interrogans str. 2002000626</name>
    <dbReference type="NCBI Taxonomy" id="996803"/>
    <lineage>
        <taxon>Bacteria</taxon>
        <taxon>Pseudomonadati</taxon>
        <taxon>Spirochaetota</taxon>
        <taxon>Spirochaetia</taxon>
        <taxon>Leptospirales</taxon>
        <taxon>Leptospiraceae</taxon>
        <taxon>Leptospira</taxon>
    </lineage>
</organism>
<evidence type="ECO:0000313" key="3">
    <source>
        <dbReference type="Proteomes" id="UP000012329"/>
    </source>
</evidence>
<dbReference type="GO" id="GO:0008168">
    <property type="term" value="F:methyltransferase activity"/>
    <property type="evidence" value="ECO:0007669"/>
    <property type="project" value="UniProtKB-KW"/>
</dbReference>
<keyword evidence="2" id="KW-0489">Methyltransferase</keyword>
<reference evidence="2 3" key="1">
    <citation type="submission" date="2013-02" db="EMBL/GenBank/DDBJ databases">
        <authorList>
            <person name="Harkins D.M."/>
            <person name="Durkin A.S."/>
            <person name="Brinkac L.M."/>
            <person name="Haft D.H."/>
            <person name="Selengut J.D."/>
            <person name="Sanka R."/>
            <person name="DePew J."/>
            <person name="Purushe J."/>
            <person name="Whelen A.C."/>
            <person name="Vinetz J.M."/>
            <person name="Sutton G.G."/>
            <person name="Nierman W.C."/>
            <person name="Fouts D.E."/>
        </authorList>
    </citation>
    <scope>NUCLEOTIDE SEQUENCE [LARGE SCALE GENOMIC DNA]</scope>
    <source>
        <strain evidence="2 3">2002000626</strain>
    </source>
</reference>
<evidence type="ECO:0000313" key="2">
    <source>
        <dbReference type="EMBL" id="EMY03123.1"/>
    </source>
</evidence>
<dbReference type="Proteomes" id="UP000012329">
    <property type="component" value="Unassembled WGS sequence"/>
</dbReference>
<dbReference type="EMBL" id="AFJL02000208">
    <property type="protein sequence ID" value="EMY03123.1"/>
    <property type="molecule type" value="Genomic_DNA"/>
</dbReference>
<dbReference type="InterPro" id="IPR036804">
    <property type="entry name" value="CheR_N_sf"/>
</dbReference>
<sequence>MTEDSVFYKPFQNMTESQFGITTISDEEFQFVKSLMYKETGIFLADHKKIMVQSRLNGRAKHFGLKNVSEYIGKLRADHGFLIANLPSSSIELLLTKRIFFERIIILSF</sequence>
<feature type="domain" description="Chemotaxis receptor methyltransferase CheR N-terminal" evidence="1">
    <location>
        <begin position="27"/>
        <end position="78"/>
    </location>
</feature>
<dbReference type="InterPro" id="IPR022641">
    <property type="entry name" value="CheR_N"/>
</dbReference>
<dbReference type="Gene3D" id="1.10.155.10">
    <property type="entry name" value="Chemotaxis receptor methyltransferase CheR, N-terminal domain"/>
    <property type="match status" value="1"/>
</dbReference>
<name>A0A829CW44_LEPIR</name>
<evidence type="ECO:0000259" key="1">
    <source>
        <dbReference type="Pfam" id="PF03705"/>
    </source>
</evidence>
<comment type="caution">
    <text evidence="2">The sequence shown here is derived from an EMBL/GenBank/DDBJ whole genome shotgun (WGS) entry which is preliminary data.</text>
</comment>
<accession>A0A829CW44</accession>
<keyword evidence="2" id="KW-0808">Transferase</keyword>
<protein>
    <submittedName>
        <fullName evidence="2">Glutamate O-methyltransferase CheR, all-alpha domain protein</fullName>
    </submittedName>
</protein>
<dbReference type="GO" id="GO:0032259">
    <property type="term" value="P:methylation"/>
    <property type="evidence" value="ECO:0007669"/>
    <property type="project" value="UniProtKB-KW"/>
</dbReference>
<gene>
    <name evidence="2" type="ORF">LEP1GSC029_4956</name>
</gene>
<dbReference type="AlphaFoldDB" id="A0A829CW44"/>
<dbReference type="Pfam" id="PF03705">
    <property type="entry name" value="CheR_N"/>
    <property type="match status" value="1"/>
</dbReference>
<dbReference type="SUPFAM" id="SSF47757">
    <property type="entry name" value="Chemotaxis receptor methyltransferase CheR, N-terminal domain"/>
    <property type="match status" value="1"/>
</dbReference>
<proteinExistence type="predicted"/>